<evidence type="ECO:0000313" key="3">
    <source>
        <dbReference type="Proteomes" id="UP001183202"/>
    </source>
</evidence>
<keyword evidence="2" id="KW-0378">Hydrolase</keyword>
<dbReference type="Gene3D" id="3.40.50.1820">
    <property type="entry name" value="alpha/beta hydrolase"/>
    <property type="match status" value="1"/>
</dbReference>
<organism evidence="2 3">
    <name type="scientific">Pseudonocardia charpentierae</name>
    <dbReference type="NCBI Taxonomy" id="3075545"/>
    <lineage>
        <taxon>Bacteria</taxon>
        <taxon>Bacillati</taxon>
        <taxon>Actinomycetota</taxon>
        <taxon>Actinomycetes</taxon>
        <taxon>Pseudonocardiales</taxon>
        <taxon>Pseudonocardiaceae</taxon>
        <taxon>Pseudonocardia</taxon>
    </lineage>
</organism>
<dbReference type="Pfam" id="PF12697">
    <property type="entry name" value="Abhydrolase_6"/>
    <property type="match status" value="1"/>
</dbReference>
<dbReference type="PANTHER" id="PTHR43194:SF2">
    <property type="entry name" value="PEROXISOMAL MEMBRANE PROTEIN LPX1"/>
    <property type="match status" value="1"/>
</dbReference>
<sequence length="225" mass="23547">MRVAVVAVPGLGLSVAVARRALDRIPGIARTVVLLPAFGHRAPRRKDVAPGPLAELLLADLPTECPVVLVGHSASCQIVVEVALRAPGRVAGLVLVGPTTDPRAATWPGLVRRWLRTAAHERPGQIPLLVRAYARTGLVSMARGMDAARRHRLDRTLGGVTCPVLVVRGRADAICPADWAAALAAAAPQGSVETLPVGAHMVPVTHPEALAARIAAFVDRRIVSA</sequence>
<dbReference type="InterPro" id="IPR000073">
    <property type="entry name" value="AB_hydrolase_1"/>
</dbReference>
<gene>
    <name evidence="2" type="ORF">RM445_11430</name>
</gene>
<dbReference type="Proteomes" id="UP001183202">
    <property type="component" value="Unassembled WGS sequence"/>
</dbReference>
<feature type="domain" description="AB hydrolase-1" evidence="1">
    <location>
        <begin position="5"/>
        <end position="212"/>
    </location>
</feature>
<evidence type="ECO:0000313" key="2">
    <source>
        <dbReference type="EMBL" id="MDT0350135.1"/>
    </source>
</evidence>
<dbReference type="RefSeq" id="WP_311556160.1">
    <property type="nucleotide sequence ID" value="NZ_JAVREJ010000006.1"/>
</dbReference>
<dbReference type="EMBL" id="JAVREJ010000006">
    <property type="protein sequence ID" value="MDT0350135.1"/>
    <property type="molecule type" value="Genomic_DNA"/>
</dbReference>
<name>A0ABU2N863_9PSEU</name>
<dbReference type="PANTHER" id="PTHR43194">
    <property type="entry name" value="HYDROLASE ALPHA/BETA FOLD FAMILY"/>
    <property type="match status" value="1"/>
</dbReference>
<accession>A0ABU2N863</accession>
<dbReference type="GO" id="GO:0016787">
    <property type="term" value="F:hydrolase activity"/>
    <property type="evidence" value="ECO:0007669"/>
    <property type="project" value="UniProtKB-KW"/>
</dbReference>
<proteinExistence type="predicted"/>
<comment type="caution">
    <text evidence="2">The sequence shown here is derived from an EMBL/GenBank/DDBJ whole genome shotgun (WGS) entry which is preliminary data.</text>
</comment>
<keyword evidence="3" id="KW-1185">Reference proteome</keyword>
<protein>
    <submittedName>
        <fullName evidence="2">Alpha/beta hydrolase</fullName>
    </submittedName>
</protein>
<dbReference type="SUPFAM" id="SSF53474">
    <property type="entry name" value="alpha/beta-Hydrolases"/>
    <property type="match status" value="1"/>
</dbReference>
<dbReference type="InterPro" id="IPR029058">
    <property type="entry name" value="AB_hydrolase_fold"/>
</dbReference>
<dbReference type="InterPro" id="IPR050228">
    <property type="entry name" value="Carboxylesterase_BioH"/>
</dbReference>
<evidence type="ECO:0000259" key="1">
    <source>
        <dbReference type="Pfam" id="PF12697"/>
    </source>
</evidence>
<reference evidence="3" key="1">
    <citation type="submission" date="2023-07" db="EMBL/GenBank/DDBJ databases">
        <title>30 novel species of actinomycetes from the DSMZ collection.</title>
        <authorList>
            <person name="Nouioui I."/>
        </authorList>
    </citation>
    <scope>NUCLEOTIDE SEQUENCE [LARGE SCALE GENOMIC DNA]</scope>
    <source>
        <strain evidence="3">DSM 45834</strain>
    </source>
</reference>